<sequence>MEGKKVKVDIEIKPDMAILLGMILLGGSYGIKTASKLLTAKSIKDMHDIGSSIMEQVGEQVDLESFESGIMEKLSDEERRFFLELKSAISYR</sequence>
<accession>A0A9D9H3J1</accession>
<comment type="caution">
    <text evidence="1">The sequence shown here is derived from an EMBL/GenBank/DDBJ whole genome shotgun (WGS) entry which is preliminary data.</text>
</comment>
<dbReference type="EMBL" id="JADIMW010000026">
    <property type="protein sequence ID" value="MBO8437795.1"/>
    <property type="molecule type" value="Genomic_DNA"/>
</dbReference>
<organism evidence="1 2">
    <name type="scientific">Candidatus Caccoplasma merdipullorum</name>
    <dbReference type="NCBI Taxonomy" id="2840718"/>
    <lineage>
        <taxon>Bacteria</taxon>
        <taxon>Pseudomonadati</taxon>
        <taxon>Bacteroidota</taxon>
        <taxon>Bacteroidia</taxon>
        <taxon>Bacteroidales</taxon>
        <taxon>Bacteroidaceae</taxon>
        <taxon>Bacteroidaceae incertae sedis</taxon>
        <taxon>Candidatus Caccoplasma</taxon>
    </lineage>
</organism>
<name>A0A9D9H3J1_9BACT</name>
<reference evidence="1" key="1">
    <citation type="submission" date="2020-10" db="EMBL/GenBank/DDBJ databases">
        <authorList>
            <person name="Gilroy R."/>
        </authorList>
    </citation>
    <scope>NUCLEOTIDE SEQUENCE</scope>
    <source>
        <strain evidence="1">G3-4614</strain>
    </source>
</reference>
<proteinExistence type="predicted"/>
<evidence type="ECO:0000313" key="1">
    <source>
        <dbReference type="EMBL" id="MBO8437795.1"/>
    </source>
</evidence>
<reference evidence="1" key="2">
    <citation type="journal article" date="2021" name="PeerJ">
        <title>Extensive microbial diversity within the chicken gut microbiome revealed by metagenomics and culture.</title>
        <authorList>
            <person name="Gilroy R."/>
            <person name="Ravi A."/>
            <person name="Getino M."/>
            <person name="Pursley I."/>
            <person name="Horton D.L."/>
            <person name="Alikhan N.F."/>
            <person name="Baker D."/>
            <person name="Gharbi K."/>
            <person name="Hall N."/>
            <person name="Watson M."/>
            <person name="Adriaenssens E.M."/>
            <person name="Foster-Nyarko E."/>
            <person name="Jarju S."/>
            <person name="Secka A."/>
            <person name="Antonio M."/>
            <person name="Oren A."/>
            <person name="Chaudhuri R.R."/>
            <person name="La Ragione R."/>
            <person name="Hildebrand F."/>
            <person name="Pallen M.J."/>
        </authorList>
    </citation>
    <scope>NUCLEOTIDE SEQUENCE</scope>
    <source>
        <strain evidence="1">G3-4614</strain>
    </source>
</reference>
<dbReference type="Proteomes" id="UP000823636">
    <property type="component" value="Unassembled WGS sequence"/>
</dbReference>
<dbReference type="AlphaFoldDB" id="A0A9D9H3J1"/>
<evidence type="ECO:0000313" key="2">
    <source>
        <dbReference type="Proteomes" id="UP000823636"/>
    </source>
</evidence>
<protein>
    <submittedName>
        <fullName evidence="1">Uncharacterized protein</fullName>
    </submittedName>
</protein>
<gene>
    <name evidence="1" type="ORF">IAC54_02710</name>
</gene>